<protein>
    <recommendedName>
        <fullName evidence="3">FP protein C-terminal domain-containing protein</fullName>
    </recommendedName>
</protein>
<comment type="caution">
    <text evidence="4">The sequence shown here is derived from an EMBL/GenBank/DDBJ whole genome shotgun (WGS) entry which is preliminary data.</text>
</comment>
<feature type="domain" description="FP protein C-terminal" evidence="3">
    <location>
        <begin position="272"/>
        <end position="322"/>
    </location>
</feature>
<accession>A0ABR3I9F7</accession>
<evidence type="ECO:0000313" key="5">
    <source>
        <dbReference type="Proteomes" id="UP001549920"/>
    </source>
</evidence>
<keyword evidence="5" id="KW-1185">Reference proteome</keyword>
<keyword evidence="1" id="KW-0175">Coiled coil</keyword>
<name>A0ABR3I9F7_LOXSC</name>
<organism evidence="4 5">
    <name type="scientific">Loxostege sticticalis</name>
    <name type="common">Beet webworm moth</name>
    <dbReference type="NCBI Taxonomy" id="481309"/>
    <lineage>
        <taxon>Eukaryota</taxon>
        <taxon>Metazoa</taxon>
        <taxon>Ecdysozoa</taxon>
        <taxon>Arthropoda</taxon>
        <taxon>Hexapoda</taxon>
        <taxon>Insecta</taxon>
        <taxon>Pterygota</taxon>
        <taxon>Neoptera</taxon>
        <taxon>Endopterygota</taxon>
        <taxon>Lepidoptera</taxon>
        <taxon>Glossata</taxon>
        <taxon>Ditrysia</taxon>
        <taxon>Pyraloidea</taxon>
        <taxon>Crambidae</taxon>
        <taxon>Pyraustinae</taxon>
        <taxon>Loxostege</taxon>
    </lineage>
</organism>
<feature type="compositionally biased region" description="Pro residues" evidence="2">
    <location>
        <begin position="1"/>
        <end position="10"/>
    </location>
</feature>
<dbReference type="Pfam" id="PF25298">
    <property type="entry name" value="Baculo_FP_2nd"/>
    <property type="match status" value="1"/>
</dbReference>
<evidence type="ECO:0000256" key="2">
    <source>
        <dbReference type="SAM" id="MobiDB-lite"/>
    </source>
</evidence>
<feature type="region of interest" description="Disordered" evidence="2">
    <location>
        <begin position="1"/>
        <end position="29"/>
    </location>
</feature>
<sequence length="325" mass="37434">MPLNRTPPPSHSQTGSPAPAATPTSTAPAFFATSLNSDLRTGSEPNLHYDFESEESAYVTQRNIKRKREGDNQLTSDYLNEDLRLFFEQMFGEWSRRQDAKNNIILKTVNEIKNQNSAITESLDFMSNKYDELLKKFTILEEEREKNRHYIKSLENRIEFLERNLRSSSIEIKNIPKSPRETKAAMISVVQKIGKVIDEDINSPDICDVRRINTKTDNKPIILQLSSVLKKENILRKLKQFNKNNKDNRLSTGHLDINAPLKPIYISEHVSTETRRLYHACREFSKENHFSFCWIAGGRVYLRKTEGLPAVRIDSTSDLSKLSSK</sequence>
<evidence type="ECO:0000313" key="4">
    <source>
        <dbReference type="EMBL" id="KAL0892875.1"/>
    </source>
</evidence>
<reference evidence="4 5" key="1">
    <citation type="submission" date="2024-06" db="EMBL/GenBank/DDBJ databases">
        <title>A chromosome-level genome assembly of beet webworm, Loxostege sticticalis.</title>
        <authorList>
            <person name="Zhang Y."/>
        </authorList>
    </citation>
    <scope>NUCLEOTIDE SEQUENCE [LARGE SCALE GENOMIC DNA]</scope>
    <source>
        <strain evidence="4">AQ026</strain>
        <tissue evidence="4">Whole body</tissue>
    </source>
</reference>
<dbReference type="InterPro" id="IPR057251">
    <property type="entry name" value="FP_C"/>
</dbReference>
<dbReference type="Proteomes" id="UP001549920">
    <property type="component" value="Unassembled WGS sequence"/>
</dbReference>
<feature type="coiled-coil region" evidence="1">
    <location>
        <begin position="123"/>
        <end position="171"/>
    </location>
</feature>
<gene>
    <name evidence="4" type="ORF">ABMA27_014560</name>
</gene>
<feature type="compositionally biased region" description="Low complexity" evidence="2">
    <location>
        <begin position="16"/>
        <end position="29"/>
    </location>
</feature>
<dbReference type="EMBL" id="JBEUOH010000006">
    <property type="protein sequence ID" value="KAL0892875.1"/>
    <property type="molecule type" value="Genomic_DNA"/>
</dbReference>
<evidence type="ECO:0000256" key="1">
    <source>
        <dbReference type="SAM" id="Coils"/>
    </source>
</evidence>
<evidence type="ECO:0000259" key="3">
    <source>
        <dbReference type="Pfam" id="PF25298"/>
    </source>
</evidence>
<proteinExistence type="predicted"/>